<dbReference type="InterPro" id="IPR002347">
    <property type="entry name" value="SDR_fam"/>
</dbReference>
<dbReference type="GO" id="GO:0016491">
    <property type="term" value="F:oxidoreductase activity"/>
    <property type="evidence" value="ECO:0007669"/>
    <property type="project" value="UniProtKB-KW"/>
</dbReference>
<dbReference type="SUPFAM" id="SSF51735">
    <property type="entry name" value="NAD(P)-binding Rossmann-fold domains"/>
    <property type="match status" value="1"/>
</dbReference>
<evidence type="ECO:0000256" key="2">
    <source>
        <dbReference type="ARBA" id="ARBA00023002"/>
    </source>
</evidence>
<organism evidence="3">
    <name type="scientific">Telmatobacter sp. DSM 110680</name>
    <dbReference type="NCBI Taxonomy" id="3036704"/>
    <lineage>
        <taxon>Bacteria</taxon>
        <taxon>Pseudomonadati</taxon>
        <taxon>Acidobacteriota</taxon>
        <taxon>Terriglobia</taxon>
        <taxon>Terriglobales</taxon>
        <taxon>Acidobacteriaceae</taxon>
        <taxon>Telmatobacter</taxon>
    </lineage>
</organism>
<dbReference type="RefSeq" id="WP_348262816.1">
    <property type="nucleotide sequence ID" value="NZ_CP121196.1"/>
</dbReference>
<dbReference type="PRINTS" id="PR00080">
    <property type="entry name" value="SDRFAMILY"/>
</dbReference>
<proteinExistence type="inferred from homology"/>
<sequence>MNSNADRAYAHYPSLHDRAVIVTGGASGIGASIVTHFARQGAHVAFLDVQDDAARELIGSLTAEGVSKPHYFRCDLSDISALQDCVRKVVAELGTVDVLVNNAANDQRHRTEDVTPEYWDASIAVNLKPQFFMIQAVLPAMKAAGRGSIINMSSISWMIPSTGVPVYIAAKAAIVGLTRTLAHELGPVGIRVNAVLPGAIATEKQRRLVYTPEYKAEIMASQALKRDILPEDVARLVLFLAADDSSAITNQSYVVDGGWV</sequence>
<dbReference type="InterPro" id="IPR036291">
    <property type="entry name" value="NAD(P)-bd_dom_sf"/>
</dbReference>
<dbReference type="CDD" id="cd05233">
    <property type="entry name" value="SDR_c"/>
    <property type="match status" value="1"/>
</dbReference>
<protein>
    <submittedName>
        <fullName evidence="3">SDR family NAD(P)-dependent oxidoreductase</fullName>
    </submittedName>
</protein>
<dbReference type="AlphaFoldDB" id="A0AAU7DJV4"/>
<dbReference type="PRINTS" id="PR00081">
    <property type="entry name" value="GDHRDH"/>
</dbReference>
<keyword evidence="2" id="KW-0560">Oxidoreductase</keyword>
<dbReference type="Pfam" id="PF13561">
    <property type="entry name" value="adh_short_C2"/>
    <property type="match status" value="1"/>
</dbReference>
<dbReference type="Gene3D" id="3.40.50.720">
    <property type="entry name" value="NAD(P)-binding Rossmann-like Domain"/>
    <property type="match status" value="1"/>
</dbReference>
<dbReference type="EMBL" id="CP121196">
    <property type="protein sequence ID" value="XBH17592.1"/>
    <property type="molecule type" value="Genomic_DNA"/>
</dbReference>
<dbReference type="PANTHER" id="PTHR43639:SF1">
    <property type="entry name" value="SHORT-CHAIN DEHYDROGENASE_REDUCTASE FAMILY PROTEIN"/>
    <property type="match status" value="1"/>
</dbReference>
<dbReference type="FunFam" id="3.40.50.720:FF:000084">
    <property type="entry name" value="Short-chain dehydrogenase reductase"/>
    <property type="match status" value="1"/>
</dbReference>
<name>A0AAU7DJV4_9BACT</name>
<comment type="similarity">
    <text evidence="1">Belongs to the short-chain dehydrogenases/reductases (SDR) family.</text>
</comment>
<accession>A0AAU7DJV4</accession>
<evidence type="ECO:0000313" key="3">
    <source>
        <dbReference type="EMBL" id="XBH17592.1"/>
    </source>
</evidence>
<evidence type="ECO:0000256" key="1">
    <source>
        <dbReference type="ARBA" id="ARBA00006484"/>
    </source>
</evidence>
<dbReference type="PANTHER" id="PTHR43639">
    <property type="entry name" value="OXIDOREDUCTASE, SHORT-CHAIN DEHYDROGENASE/REDUCTASE FAMILY (AFU_ORTHOLOGUE AFUA_5G02870)"/>
    <property type="match status" value="1"/>
</dbReference>
<gene>
    <name evidence="3" type="ORF">P8935_23870</name>
</gene>
<reference evidence="3" key="1">
    <citation type="submission" date="2023-03" db="EMBL/GenBank/DDBJ databases">
        <title>Edaphobacter sp.</title>
        <authorList>
            <person name="Huber K.J."/>
            <person name="Papendorf J."/>
            <person name="Pilke C."/>
            <person name="Bunk B."/>
            <person name="Sproeer C."/>
            <person name="Pester M."/>
        </authorList>
    </citation>
    <scope>NUCLEOTIDE SEQUENCE</scope>
    <source>
        <strain evidence="3">DSM 110680</strain>
    </source>
</reference>